<dbReference type="CDD" id="cd16343">
    <property type="entry name" value="LMWPTP"/>
    <property type="match status" value="1"/>
</dbReference>
<dbReference type="AlphaFoldDB" id="A0A975S568"/>
<dbReference type="PRINTS" id="PR00719">
    <property type="entry name" value="LMWPTPASE"/>
</dbReference>
<evidence type="ECO:0000256" key="3">
    <source>
        <dbReference type="ARBA" id="ARBA00022801"/>
    </source>
</evidence>
<protein>
    <recommendedName>
        <fullName evidence="2">protein-tyrosine-phosphatase</fullName>
        <ecNumber evidence="2">3.1.3.48</ecNumber>
    </recommendedName>
</protein>
<dbReference type="KEGG" id="asun:KG104_16045"/>
<dbReference type="RefSeq" id="WP_207347717.1">
    <property type="nucleotide sequence ID" value="NZ_CP076456.1"/>
</dbReference>
<evidence type="ECO:0000313" key="8">
    <source>
        <dbReference type="Proteomes" id="UP000680588"/>
    </source>
</evidence>
<dbReference type="InterPro" id="IPR017867">
    <property type="entry name" value="Tyr_phospatase_low_mol_wt"/>
</dbReference>
<sequence length="172" mass="19224">MYRIITVCTGNICRSPMAQFCLTRAFDEAGLGNDVRVDSAGVTAWEAGRPMDPRAAKELQNHGFRAGETRVFRAQEFKLEWFADCDLVLAMDYGHYTELRDWAATLQDRDKVRLIRSFDPSSAKLPVEEQGIEDPWYGNMSDFDSSYALIQASVPGVVQYVRDALASAGGSR</sequence>
<proteinExistence type="inferred from homology"/>
<evidence type="ECO:0000256" key="4">
    <source>
        <dbReference type="ARBA" id="ARBA00022912"/>
    </source>
</evidence>
<keyword evidence="8" id="KW-1185">Reference proteome</keyword>
<keyword evidence="3" id="KW-0378">Hydrolase</keyword>
<reference evidence="7" key="1">
    <citation type="submission" date="2021-06" db="EMBL/GenBank/DDBJ databases">
        <title>Novel species in genus Arthrobacter.</title>
        <authorList>
            <person name="Zhang G."/>
        </authorList>
    </citation>
    <scope>NUCLEOTIDE SEQUENCE</scope>
    <source>
        <strain evidence="7">Zg-ZUI122</strain>
    </source>
</reference>
<feature type="active site" description="Nucleophile" evidence="5">
    <location>
        <position position="8"/>
    </location>
</feature>
<evidence type="ECO:0000259" key="6">
    <source>
        <dbReference type="SMART" id="SM00226"/>
    </source>
</evidence>
<evidence type="ECO:0000256" key="2">
    <source>
        <dbReference type="ARBA" id="ARBA00013064"/>
    </source>
</evidence>
<dbReference type="PANTHER" id="PTHR11717">
    <property type="entry name" value="LOW MOLECULAR WEIGHT PROTEIN TYROSINE PHOSPHATASE"/>
    <property type="match status" value="1"/>
</dbReference>
<evidence type="ECO:0000256" key="1">
    <source>
        <dbReference type="ARBA" id="ARBA00011063"/>
    </source>
</evidence>
<comment type="similarity">
    <text evidence="1">Belongs to the low molecular weight phosphotyrosine protein phosphatase family.</text>
</comment>
<feature type="domain" description="Phosphotyrosine protein phosphatase I" evidence="6">
    <location>
        <begin position="2"/>
        <end position="160"/>
    </location>
</feature>
<dbReference type="InterPro" id="IPR050438">
    <property type="entry name" value="LMW_PTPase"/>
</dbReference>
<dbReference type="GO" id="GO:0004725">
    <property type="term" value="F:protein tyrosine phosphatase activity"/>
    <property type="evidence" value="ECO:0007669"/>
    <property type="project" value="UniProtKB-EC"/>
</dbReference>
<dbReference type="Pfam" id="PF01451">
    <property type="entry name" value="LMWPc"/>
    <property type="match status" value="1"/>
</dbReference>
<feature type="active site" description="Proton donor" evidence="5">
    <location>
        <position position="134"/>
    </location>
</feature>
<evidence type="ECO:0000256" key="5">
    <source>
        <dbReference type="PIRSR" id="PIRSR617867-1"/>
    </source>
</evidence>
<dbReference type="SUPFAM" id="SSF52788">
    <property type="entry name" value="Phosphotyrosine protein phosphatases I"/>
    <property type="match status" value="1"/>
</dbReference>
<dbReference type="EMBL" id="CP076456">
    <property type="protein sequence ID" value="QWQ35938.1"/>
    <property type="molecule type" value="Genomic_DNA"/>
</dbReference>
<accession>A0A975S568</accession>
<organism evidence="7 8">
    <name type="scientific">Arthrobacter sunyaminii</name>
    <dbReference type="NCBI Taxonomy" id="2816859"/>
    <lineage>
        <taxon>Bacteria</taxon>
        <taxon>Bacillati</taxon>
        <taxon>Actinomycetota</taxon>
        <taxon>Actinomycetes</taxon>
        <taxon>Micrococcales</taxon>
        <taxon>Micrococcaceae</taxon>
        <taxon>Arthrobacter</taxon>
    </lineage>
</organism>
<keyword evidence="4" id="KW-0904">Protein phosphatase</keyword>
<dbReference type="SMART" id="SM00226">
    <property type="entry name" value="LMWPc"/>
    <property type="match status" value="1"/>
</dbReference>
<dbReference type="PANTHER" id="PTHR11717:SF7">
    <property type="entry name" value="LOW MOLECULAR WEIGHT PHOSPHOTYROSINE PROTEIN PHOSPHATASE"/>
    <property type="match status" value="1"/>
</dbReference>
<dbReference type="InterPro" id="IPR023485">
    <property type="entry name" value="Ptyr_pPase"/>
</dbReference>
<gene>
    <name evidence="7" type="ORF">KG104_16045</name>
</gene>
<dbReference type="EC" id="3.1.3.48" evidence="2"/>
<feature type="active site" evidence="5">
    <location>
        <position position="14"/>
    </location>
</feature>
<dbReference type="InterPro" id="IPR036196">
    <property type="entry name" value="Ptyr_pPase_sf"/>
</dbReference>
<dbReference type="Gene3D" id="3.40.50.2300">
    <property type="match status" value="1"/>
</dbReference>
<dbReference type="Proteomes" id="UP000680588">
    <property type="component" value="Chromosome"/>
</dbReference>
<evidence type="ECO:0000313" key="7">
    <source>
        <dbReference type="EMBL" id="QWQ35938.1"/>
    </source>
</evidence>
<name>A0A975S568_9MICC</name>